<protein>
    <submittedName>
        <fullName evidence="2">Uncharacterized protein</fullName>
    </submittedName>
</protein>
<dbReference type="Proteomes" id="UP000198287">
    <property type="component" value="Unassembled WGS sequence"/>
</dbReference>
<accession>A0A226DBH1</accession>
<feature type="chain" id="PRO_5011991070" evidence="1">
    <location>
        <begin position="22"/>
        <end position="144"/>
    </location>
</feature>
<dbReference type="InterPro" id="IPR036728">
    <property type="entry name" value="PBP_GOBP_sf"/>
</dbReference>
<keyword evidence="1" id="KW-0732">Signal</keyword>
<dbReference type="GO" id="GO:0005549">
    <property type="term" value="F:odorant binding"/>
    <property type="evidence" value="ECO:0007669"/>
    <property type="project" value="InterPro"/>
</dbReference>
<organism evidence="2 3">
    <name type="scientific">Folsomia candida</name>
    <name type="common">Springtail</name>
    <dbReference type="NCBI Taxonomy" id="158441"/>
    <lineage>
        <taxon>Eukaryota</taxon>
        <taxon>Metazoa</taxon>
        <taxon>Ecdysozoa</taxon>
        <taxon>Arthropoda</taxon>
        <taxon>Hexapoda</taxon>
        <taxon>Collembola</taxon>
        <taxon>Entomobryomorpha</taxon>
        <taxon>Isotomoidea</taxon>
        <taxon>Isotomidae</taxon>
        <taxon>Proisotominae</taxon>
        <taxon>Folsomia</taxon>
    </lineage>
</organism>
<keyword evidence="3" id="KW-1185">Reference proteome</keyword>
<name>A0A226DBH1_FOLCA</name>
<gene>
    <name evidence="2" type="ORF">Fcan01_22700</name>
</gene>
<sequence>MYRLSFISSLVLLVLVSATSAVNVTCKGEPVNLKPLLVGEKECYQETFGTSTPNPTTTREEMVKKWNENEALNADGTYNADEAEKLLKAAFPTAVQATLKKAVDDCASANAKTFSLDNKCAGYQAFNDCKSKKYAEICKFKTEE</sequence>
<proteinExistence type="predicted"/>
<evidence type="ECO:0000313" key="3">
    <source>
        <dbReference type="Proteomes" id="UP000198287"/>
    </source>
</evidence>
<evidence type="ECO:0000313" key="2">
    <source>
        <dbReference type="EMBL" id="OXA42258.1"/>
    </source>
</evidence>
<dbReference type="EMBL" id="LNIX01000026">
    <property type="protein sequence ID" value="OXA42258.1"/>
    <property type="molecule type" value="Genomic_DNA"/>
</dbReference>
<reference evidence="2 3" key="1">
    <citation type="submission" date="2015-12" db="EMBL/GenBank/DDBJ databases">
        <title>The genome of Folsomia candida.</title>
        <authorList>
            <person name="Faddeeva A."/>
            <person name="Derks M.F."/>
            <person name="Anvar Y."/>
            <person name="Smit S."/>
            <person name="Van Straalen N."/>
            <person name="Roelofs D."/>
        </authorList>
    </citation>
    <scope>NUCLEOTIDE SEQUENCE [LARGE SCALE GENOMIC DNA]</scope>
    <source>
        <strain evidence="2 3">VU population</strain>
        <tissue evidence="2">Whole body</tissue>
    </source>
</reference>
<evidence type="ECO:0000256" key="1">
    <source>
        <dbReference type="SAM" id="SignalP"/>
    </source>
</evidence>
<dbReference type="Gene3D" id="1.10.238.20">
    <property type="entry name" value="Pheromone/general odorant binding protein domain"/>
    <property type="match status" value="1"/>
</dbReference>
<comment type="caution">
    <text evidence="2">The sequence shown here is derived from an EMBL/GenBank/DDBJ whole genome shotgun (WGS) entry which is preliminary data.</text>
</comment>
<feature type="signal peptide" evidence="1">
    <location>
        <begin position="1"/>
        <end position="21"/>
    </location>
</feature>
<dbReference type="AlphaFoldDB" id="A0A226DBH1"/>